<name>A0AAJ0I7J2_9PEZI</name>
<dbReference type="InterPro" id="IPR033932">
    <property type="entry name" value="YtcJ-like"/>
</dbReference>
<dbReference type="SUPFAM" id="SSF51338">
    <property type="entry name" value="Composite domain of metallo-dependent hydrolases"/>
    <property type="match status" value="1"/>
</dbReference>
<sequence length="643" mass="70252">MAPPTPRSPGVLYWAPRLSLGALAIAFLIHLNHPASSSSLFSPNTIRNSGSAIPAKTYCYTSVLTSAGSSREADCFSVSPDGRFTKVFHSAEDVLIVGDNDYFDEDGGNNMVVETKAGHVIPGIWDGHGHLVQYGEFLHSVDLFGASSVEMVRERVKEYLQEREREGSDVGSKENWARGVGWDQMVLGEMPSAAMLESDPALKGKYIMLDRVDVHCTWVSQAILDLIPAESLPEEVPGGEIIREPGLGVFCDNAMDIVTSLWPKPDAERKKTFLKTAMKELHKVGLVGMNDAGVTPTDLKVYDEASRNEDWWTLRVYAMIECGERNVFCPLEADSVRTQHEDGMLTIRSVKLFADGALGSWGSAMIDPYSDKPSTRGSLLVNGSTLESLARSWSNAGYQVNIHAIGDLANRYAIDALEAALKDACNLSDGKTLKDCQQASHRFRIEHSQIIHPTDQARIRDLGIIPSIQPTHATSDMAYAELRLGPERTATEAYRMRSLIHELGVQPVLGSDFPVEPPNPFEGMYAAVTRKNPHTGKGADGGDKGWYTDEALSLEEALAGFTKGVAGGMFTEGKTGVIEEGAFADWVVLDEPLEVLAARDNGEGLRKIKVRETWVGGRKVYDREEKVAKKVVNNGAEGVREGL</sequence>
<organism evidence="2 3">
    <name type="scientific">Neurospora hispaniola</name>
    <dbReference type="NCBI Taxonomy" id="588809"/>
    <lineage>
        <taxon>Eukaryota</taxon>
        <taxon>Fungi</taxon>
        <taxon>Dikarya</taxon>
        <taxon>Ascomycota</taxon>
        <taxon>Pezizomycotina</taxon>
        <taxon>Sordariomycetes</taxon>
        <taxon>Sordariomycetidae</taxon>
        <taxon>Sordariales</taxon>
        <taxon>Sordariaceae</taxon>
        <taxon>Neurospora</taxon>
    </lineage>
</organism>
<dbReference type="Gene3D" id="3.10.310.70">
    <property type="match status" value="1"/>
</dbReference>
<evidence type="ECO:0000313" key="2">
    <source>
        <dbReference type="EMBL" id="KAK3492412.1"/>
    </source>
</evidence>
<dbReference type="InterPro" id="IPR032466">
    <property type="entry name" value="Metal_Hydrolase"/>
</dbReference>
<reference evidence="2 3" key="1">
    <citation type="journal article" date="2023" name="Mol. Phylogenet. Evol.">
        <title>Genome-scale phylogeny and comparative genomics of the fungal order Sordariales.</title>
        <authorList>
            <person name="Hensen N."/>
            <person name="Bonometti L."/>
            <person name="Westerberg I."/>
            <person name="Brannstrom I.O."/>
            <person name="Guillou S."/>
            <person name="Cros-Aarteil S."/>
            <person name="Calhoun S."/>
            <person name="Haridas S."/>
            <person name="Kuo A."/>
            <person name="Mondo S."/>
            <person name="Pangilinan J."/>
            <person name="Riley R."/>
            <person name="LaButti K."/>
            <person name="Andreopoulos B."/>
            <person name="Lipzen A."/>
            <person name="Chen C."/>
            <person name="Yan M."/>
            <person name="Daum C."/>
            <person name="Ng V."/>
            <person name="Clum A."/>
            <person name="Steindorff A."/>
            <person name="Ohm R.A."/>
            <person name="Martin F."/>
            <person name="Silar P."/>
            <person name="Natvig D.O."/>
            <person name="Lalanne C."/>
            <person name="Gautier V."/>
            <person name="Ament-Velasquez S.L."/>
            <person name="Kruys A."/>
            <person name="Hutchinson M.I."/>
            <person name="Powell A.J."/>
            <person name="Barry K."/>
            <person name="Miller A.N."/>
            <person name="Grigoriev I.V."/>
            <person name="Debuchy R."/>
            <person name="Gladieux P."/>
            <person name="Hiltunen Thoren M."/>
            <person name="Johannesson H."/>
        </authorList>
    </citation>
    <scope>NUCLEOTIDE SEQUENCE [LARGE SCALE GENOMIC DNA]</scope>
    <source>
        <strain evidence="2 3">FGSC 10403</strain>
    </source>
</reference>
<dbReference type="InterPro" id="IPR013108">
    <property type="entry name" value="Amidohydro_3"/>
</dbReference>
<dbReference type="Gene3D" id="3.20.20.140">
    <property type="entry name" value="Metal-dependent hydrolases"/>
    <property type="match status" value="1"/>
</dbReference>
<dbReference type="PANTHER" id="PTHR22642:SF2">
    <property type="entry name" value="PROTEIN LONG AFTER FAR-RED 3"/>
    <property type="match status" value="1"/>
</dbReference>
<proteinExistence type="predicted"/>
<keyword evidence="3" id="KW-1185">Reference proteome</keyword>
<comment type="caution">
    <text evidence="2">The sequence shown here is derived from an EMBL/GenBank/DDBJ whole genome shotgun (WGS) entry which is preliminary data.</text>
</comment>
<dbReference type="GO" id="GO:0016810">
    <property type="term" value="F:hydrolase activity, acting on carbon-nitrogen (but not peptide) bonds"/>
    <property type="evidence" value="ECO:0007669"/>
    <property type="project" value="InterPro"/>
</dbReference>
<dbReference type="Pfam" id="PF07969">
    <property type="entry name" value="Amidohydro_3"/>
    <property type="match status" value="1"/>
</dbReference>
<evidence type="ECO:0000259" key="1">
    <source>
        <dbReference type="Pfam" id="PF07969"/>
    </source>
</evidence>
<dbReference type="PANTHER" id="PTHR22642">
    <property type="entry name" value="IMIDAZOLONEPROPIONASE"/>
    <property type="match status" value="1"/>
</dbReference>
<dbReference type="Gene3D" id="2.30.40.10">
    <property type="entry name" value="Urease, subunit C, domain 1"/>
    <property type="match status" value="1"/>
</dbReference>
<evidence type="ECO:0000313" key="3">
    <source>
        <dbReference type="Proteomes" id="UP001285908"/>
    </source>
</evidence>
<gene>
    <name evidence="2" type="ORF">B0T23DRAFT_337853</name>
</gene>
<dbReference type="InterPro" id="IPR011059">
    <property type="entry name" value="Metal-dep_hydrolase_composite"/>
</dbReference>
<accession>A0AAJ0I7J2</accession>
<dbReference type="CDD" id="cd01300">
    <property type="entry name" value="YtcJ_like"/>
    <property type="match status" value="1"/>
</dbReference>
<protein>
    <submittedName>
        <fullName evidence="2">Amidohydrolase family-domain-containing protein</fullName>
    </submittedName>
</protein>
<dbReference type="SUPFAM" id="SSF51556">
    <property type="entry name" value="Metallo-dependent hydrolases"/>
    <property type="match status" value="1"/>
</dbReference>
<dbReference type="GeneID" id="87873455"/>
<dbReference type="AlphaFoldDB" id="A0AAJ0I7J2"/>
<dbReference type="RefSeq" id="XP_062692870.1">
    <property type="nucleotide sequence ID" value="XM_062835833.1"/>
</dbReference>
<feature type="domain" description="Amidohydrolase 3" evidence="1">
    <location>
        <begin position="118"/>
        <end position="621"/>
    </location>
</feature>
<dbReference type="EMBL" id="JAULSX010000004">
    <property type="protein sequence ID" value="KAK3492412.1"/>
    <property type="molecule type" value="Genomic_DNA"/>
</dbReference>
<dbReference type="Proteomes" id="UP001285908">
    <property type="component" value="Unassembled WGS sequence"/>
</dbReference>